<dbReference type="CDD" id="cd15482">
    <property type="entry name" value="Sialidase_non-viral"/>
    <property type="match status" value="1"/>
</dbReference>
<dbReference type="EMBL" id="JAEKNS010000163">
    <property type="protein sequence ID" value="MBJ7596434.1"/>
    <property type="molecule type" value="Genomic_DNA"/>
</dbReference>
<dbReference type="InterPro" id="IPR036278">
    <property type="entry name" value="Sialidase_sf"/>
</dbReference>
<keyword evidence="1" id="KW-0732">Signal</keyword>
<name>A0A934N7F1_9BACT</name>
<protein>
    <submittedName>
        <fullName evidence="2">Exo-alpha-sialidase</fullName>
    </submittedName>
</protein>
<dbReference type="Proteomes" id="UP000606991">
    <property type="component" value="Unassembled WGS sequence"/>
</dbReference>
<evidence type="ECO:0000256" key="1">
    <source>
        <dbReference type="SAM" id="SignalP"/>
    </source>
</evidence>
<organism evidence="2 3">
    <name type="scientific">Candidatus Aeolococcus gillhamiae</name>
    <dbReference type="NCBI Taxonomy" id="3127015"/>
    <lineage>
        <taxon>Bacteria</taxon>
        <taxon>Bacillati</taxon>
        <taxon>Candidatus Dormiibacterota</taxon>
        <taxon>Candidatus Dormibacteria</taxon>
        <taxon>Candidatus Aeolococcales</taxon>
        <taxon>Candidatus Aeolococcaceae</taxon>
        <taxon>Candidatus Aeolococcus</taxon>
    </lineage>
</organism>
<dbReference type="AlphaFoldDB" id="A0A934N7F1"/>
<feature type="signal peptide" evidence="1">
    <location>
        <begin position="1"/>
        <end position="28"/>
    </location>
</feature>
<evidence type="ECO:0000313" key="3">
    <source>
        <dbReference type="Proteomes" id="UP000606991"/>
    </source>
</evidence>
<accession>A0A934N7F1</accession>
<gene>
    <name evidence="2" type="ORF">JF886_16530</name>
</gene>
<sequence>MIRRRVLLSIAVVSVALPLVGSPTRASAATLAFSTVQLPDYGGEPSITSDNNGLLYVSTPSGVPNPKVTNATEPGTYRSFDKGASWGQIESPDPSSGDTCLATDQANALYWCNLAGSQGSLPLQADVWKSNIAANAACTTTAGTPPGTPNSCNWVHGNPAALGTTNPTPTPCTVPGQASYPTSCNFFGVDRQWTAASNIVAPHPIPAGYTGPQVVLMYHDFYGPSQIWVNISNDGGQTFGAPIEVLANSATVTGAVVAEGFTLCNTVPAGVQIVKPNLPHAGRIYVSWISVDVASNANGCNISMDQSFHTAWVAYSDDNGTTWTPQMVYDSGVGHDMSTPFASFTLDDRGNPYMAFNTPSPAENPAVCGAESNLGTVQSDASCMFNTYVVWCQCGGNTVSFDDGAGLIGGAAATAYQVNATPASCPTDNTRPVECGTNIYATVAAGDPGQVDVSYLHTDEIVPTGALGVGKFDPLGCDKNDEPAPPPTYPARCHWNLYGAKSLTLTSPPATASWTNVQITSAPMHYGDICNLGIACAQAVGPIPRDPRHLLDFNQETIDPTTGCAHISYADDNAGSPYGDPTNPSPHGGHLVVANEIPDPTTGICMTLTTDVTGIPEAPWAALFVPAAVVGALSWVRGRRRRTAALALN</sequence>
<comment type="caution">
    <text evidence="2">The sequence shown here is derived from an EMBL/GenBank/DDBJ whole genome shotgun (WGS) entry which is preliminary data.</text>
</comment>
<feature type="chain" id="PRO_5037969753" evidence="1">
    <location>
        <begin position="29"/>
        <end position="649"/>
    </location>
</feature>
<reference evidence="2 3" key="1">
    <citation type="submission" date="2020-10" db="EMBL/GenBank/DDBJ databases">
        <title>Ca. Dormibacterota MAGs.</title>
        <authorList>
            <person name="Montgomery K."/>
        </authorList>
    </citation>
    <scope>NUCLEOTIDE SEQUENCE [LARGE SCALE GENOMIC DNA]</scope>
    <source>
        <strain evidence="2">SC8812_S17_18</strain>
    </source>
</reference>
<proteinExistence type="predicted"/>
<dbReference type="SUPFAM" id="SSF50939">
    <property type="entry name" value="Sialidases"/>
    <property type="match status" value="1"/>
</dbReference>
<dbReference type="Gene3D" id="2.120.10.10">
    <property type="match status" value="1"/>
</dbReference>
<evidence type="ECO:0000313" key="2">
    <source>
        <dbReference type="EMBL" id="MBJ7596434.1"/>
    </source>
</evidence>